<dbReference type="PANTHER" id="PTHR13234:SF8">
    <property type="entry name" value="GAMMA-INTERFERON-INDUCIBLE LYSOSOMAL THIOL REDUCTASE"/>
    <property type="match status" value="1"/>
</dbReference>
<dbReference type="Proteomes" id="UP000195402">
    <property type="component" value="Unassembled WGS sequence"/>
</dbReference>
<organism evidence="7 8">
    <name type="scientific">Macleaya cordata</name>
    <name type="common">Five-seeded plume-poppy</name>
    <name type="synonym">Bocconia cordata</name>
    <dbReference type="NCBI Taxonomy" id="56857"/>
    <lineage>
        <taxon>Eukaryota</taxon>
        <taxon>Viridiplantae</taxon>
        <taxon>Streptophyta</taxon>
        <taxon>Embryophyta</taxon>
        <taxon>Tracheophyta</taxon>
        <taxon>Spermatophyta</taxon>
        <taxon>Magnoliopsida</taxon>
        <taxon>Ranunculales</taxon>
        <taxon>Papaveraceae</taxon>
        <taxon>Papaveroideae</taxon>
        <taxon>Macleaya</taxon>
    </lineage>
</organism>
<dbReference type="Pfam" id="PF03227">
    <property type="entry name" value="GILT"/>
    <property type="match status" value="1"/>
</dbReference>
<keyword evidence="4 6" id="KW-0732">Signal</keyword>
<accession>A0A200PX48</accession>
<dbReference type="SUPFAM" id="SSF52833">
    <property type="entry name" value="Thioredoxin-like"/>
    <property type="match status" value="1"/>
</dbReference>
<evidence type="ECO:0000256" key="3">
    <source>
        <dbReference type="ARBA" id="ARBA00022525"/>
    </source>
</evidence>
<reference evidence="7 8" key="1">
    <citation type="journal article" date="2017" name="Mol. Plant">
        <title>The Genome of Medicinal Plant Macleaya cordata Provides New Insights into Benzylisoquinoline Alkaloids Metabolism.</title>
        <authorList>
            <person name="Liu X."/>
            <person name="Liu Y."/>
            <person name="Huang P."/>
            <person name="Ma Y."/>
            <person name="Qing Z."/>
            <person name="Tang Q."/>
            <person name="Cao H."/>
            <person name="Cheng P."/>
            <person name="Zheng Y."/>
            <person name="Yuan Z."/>
            <person name="Zhou Y."/>
            <person name="Liu J."/>
            <person name="Tang Z."/>
            <person name="Zhuo Y."/>
            <person name="Zhang Y."/>
            <person name="Yu L."/>
            <person name="Huang J."/>
            <person name="Yang P."/>
            <person name="Peng Q."/>
            <person name="Zhang J."/>
            <person name="Jiang W."/>
            <person name="Zhang Z."/>
            <person name="Lin K."/>
            <person name="Ro D.K."/>
            <person name="Chen X."/>
            <person name="Xiong X."/>
            <person name="Shang Y."/>
            <person name="Huang S."/>
            <person name="Zeng J."/>
        </authorList>
    </citation>
    <scope>NUCLEOTIDE SEQUENCE [LARGE SCALE GENOMIC DNA]</scope>
    <source>
        <strain evidence="8">cv. BLH2017</strain>
        <tissue evidence="7">Root</tissue>
    </source>
</reference>
<keyword evidence="5" id="KW-0325">Glycoprotein</keyword>
<evidence type="ECO:0000313" key="8">
    <source>
        <dbReference type="Proteomes" id="UP000195402"/>
    </source>
</evidence>
<dbReference type="Gene3D" id="3.40.30.10">
    <property type="entry name" value="Glutaredoxin"/>
    <property type="match status" value="1"/>
</dbReference>
<gene>
    <name evidence="7" type="ORF">BVC80_9093g135</name>
</gene>
<comment type="subcellular location">
    <subcellularLocation>
        <location evidence="1">Secreted</location>
    </subcellularLocation>
</comment>
<dbReference type="AlphaFoldDB" id="A0A200PX48"/>
<dbReference type="InParanoid" id="A0A200PX48"/>
<dbReference type="GO" id="GO:0016671">
    <property type="term" value="F:oxidoreductase activity, acting on a sulfur group of donors, disulfide as acceptor"/>
    <property type="evidence" value="ECO:0007669"/>
    <property type="project" value="InterPro"/>
</dbReference>
<dbReference type="InterPro" id="IPR036249">
    <property type="entry name" value="Thioredoxin-like_sf"/>
</dbReference>
<keyword evidence="8" id="KW-1185">Reference proteome</keyword>
<evidence type="ECO:0000313" key="7">
    <source>
        <dbReference type="EMBL" id="OVA02782.1"/>
    </source>
</evidence>
<dbReference type="GO" id="GO:0005576">
    <property type="term" value="C:extracellular region"/>
    <property type="evidence" value="ECO:0007669"/>
    <property type="project" value="UniProtKB-SubCell"/>
</dbReference>
<dbReference type="OMA" id="SHKEVCF"/>
<protein>
    <submittedName>
        <fullName evidence="7">Gamma interferon inducible lysosomal thiol reductase GILT</fullName>
    </submittedName>
</protein>
<comment type="similarity">
    <text evidence="2">Belongs to the GILT family.</text>
</comment>
<feature type="signal peptide" evidence="6">
    <location>
        <begin position="1"/>
        <end position="30"/>
    </location>
</feature>
<dbReference type="STRING" id="56857.A0A200PX48"/>
<dbReference type="OrthoDB" id="958254at2759"/>
<evidence type="ECO:0000256" key="5">
    <source>
        <dbReference type="ARBA" id="ARBA00023180"/>
    </source>
</evidence>
<keyword evidence="3" id="KW-0964">Secreted</keyword>
<name>A0A200PX48_MACCD</name>
<dbReference type="EMBL" id="MVGT01003948">
    <property type="protein sequence ID" value="OVA02782.1"/>
    <property type="molecule type" value="Genomic_DNA"/>
</dbReference>
<evidence type="ECO:0000256" key="6">
    <source>
        <dbReference type="SAM" id="SignalP"/>
    </source>
</evidence>
<evidence type="ECO:0000256" key="1">
    <source>
        <dbReference type="ARBA" id="ARBA00004613"/>
    </source>
</evidence>
<evidence type="ECO:0000256" key="2">
    <source>
        <dbReference type="ARBA" id="ARBA00005679"/>
    </source>
</evidence>
<dbReference type="InterPro" id="IPR004911">
    <property type="entry name" value="Interferon-induced_GILT"/>
</dbReference>
<dbReference type="PANTHER" id="PTHR13234">
    <property type="entry name" value="GAMMA-INTERFERON INDUCIBLE LYSOSOMAL THIOL REDUCTASE GILT"/>
    <property type="match status" value="1"/>
</dbReference>
<comment type="caution">
    <text evidence="7">The sequence shown here is derived from an EMBL/GenBank/DDBJ whole genome shotgun (WGS) entry which is preliminary data.</text>
</comment>
<dbReference type="FunCoup" id="A0A200PX48">
    <property type="interactions" value="771"/>
</dbReference>
<sequence>MASPSPRHLISLFLFFQFLCFTTTLSLSSAVTLSSSASGKVSLALYYETLCPYCSKFIVNHLAKIFERGLIDIIDLNLVPYGNAIVVPPNDTITCQHGEFECLLNTVEACAINVWPDLNKHFTFIYCVERLVVEGKYKEWESCFGQMGLDPKPIADCFNSGKGKQLELKYAKETNDLQPPHTYVPWVVVDGKPIYENYEQFATYVCKAYKGTALPKACRELPLEITPKAKSNQMLQVSYADETSPTTKIRSPVTSWRRQMKMTASSE</sequence>
<feature type="chain" id="PRO_5013075042" evidence="6">
    <location>
        <begin position="31"/>
        <end position="267"/>
    </location>
</feature>
<evidence type="ECO:0000256" key="4">
    <source>
        <dbReference type="ARBA" id="ARBA00022729"/>
    </source>
</evidence>
<proteinExistence type="inferred from homology"/>